<feature type="compositionally biased region" description="Polar residues" evidence="1">
    <location>
        <begin position="90"/>
        <end position="100"/>
    </location>
</feature>
<sequence>MFTPSTDRRAIPTTRVRAKDEVGGTISVLRRRVGRRSGEAQASASAPISAARRYTTSLARISPDLARRRLASTTLSTTSPIYRDHEAGHASNSDSASAVTPTLEHDKSLRWDDYDAVKTELLTTVGTKCSSSAARSAH</sequence>
<name>A0A4C2A3X6_EUMVA</name>
<reference evidence="2 3" key="1">
    <citation type="journal article" date="2019" name="Commun. Biol.">
        <title>The bagworm genome reveals a unique fibroin gene that provides high tensile strength.</title>
        <authorList>
            <person name="Kono N."/>
            <person name="Nakamura H."/>
            <person name="Ohtoshi R."/>
            <person name="Tomita M."/>
            <person name="Numata K."/>
            <person name="Arakawa K."/>
        </authorList>
    </citation>
    <scope>NUCLEOTIDE SEQUENCE [LARGE SCALE GENOMIC DNA]</scope>
</reference>
<dbReference type="Proteomes" id="UP000299102">
    <property type="component" value="Unassembled WGS sequence"/>
</dbReference>
<evidence type="ECO:0000256" key="1">
    <source>
        <dbReference type="SAM" id="MobiDB-lite"/>
    </source>
</evidence>
<dbReference type="EMBL" id="BGZK01002508">
    <property type="protein sequence ID" value="GBP94462.1"/>
    <property type="molecule type" value="Genomic_DNA"/>
</dbReference>
<proteinExistence type="predicted"/>
<dbReference type="AlphaFoldDB" id="A0A4C2A3X6"/>
<feature type="region of interest" description="Disordered" evidence="1">
    <location>
        <begin position="75"/>
        <end position="101"/>
    </location>
</feature>
<evidence type="ECO:0000313" key="3">
    <source>
        <dbReference type="Proteomes" id="UP000299102"/>
    </source>
</evidence>
<evidence type="ECO:0000313" key="2">
    <source>
        <dbReference type="EMBL" id="GBP94462.1"/>
    </source>
</evidence>
<keyword evidence="3" id="KW-1185">Reference proteome</keyword>
<comment type="caution">
    <text evidence="2">The sequence shown here is derived from an EMBL/GenBank/DDBJ whole genome shotgun (WGS) entry which is preliminary data.</text>
</comment>
<organism evidence="2 3">
    <name type="scientific">Eumeta variegata</name>
    <name type="common">Bagworm moth</name>
    <name type="synonym">Eumeta japonica</name>
    <dbReference type="NCBI Taxonomy" id="151549"/>
    <lineage>
        <taxon>Eukaryota</taxon>
        <taxon>Metazoa</taxon>
        <taxon>Ecdysozoa</taxon>
        <taxon>Arthropoda</taxon>
        <taxon>Hexapoda</taxon>
        <taxon>Insecta</taxon>
        <taxon>Pterygota</taxon>
        <taxon>Neoptera</taxon>
        <taxon>Endopterygota</taxon>
        <taxon>Lepidoptera</taxon>
        <taxon>Glossata</taxon>
        <taxon>Ditrysia</taxon>
        <taxon>Tineoidea</taxon>
        <taxon>Psychidae</taxon>
        <taxon>Oiketicinae</taxon>
        <taxon>Eumeta</taxon>
    </lineage>
</organism>
<gene>
    <name evidence="2" type="ORF">EVAR_9485_1</name>
</gene>
<protein>
    <submittedName>
        <fullName evidence="2">Uncharacterized protein</fullName>
    </submittedName>
</protein>
<accession>A0A4C2A3X6</accession>